<dbReference type="Proteomes" id="UP000789831">
    <property type="component" value="Unassembled WGS sequence"/>
</dbReference>
<sequence>METPKRHLSGSLAATDKHNKALDSCIGYIEPKIFANQVPVFTRPQQRLRRPSNSMSCSPPLINEMASRTTNYNTSYYNSNNKNTLNLSEALTTATKAFLDILAKNLRKLKKKDGNNSYLVDSFPLNKLSVIASRILVMIDAENLGDEQLRAEISSLLGGDSGGGSNLISYELFDEIMDAANAALDLAEDDMIVNNEPDAILPIYDRKNVDEAKFTNNNINNGTTTIINGNKNNNGLNTSIGGGEIREAYPIPSAPFLSDFGEIKIFYPVLTGDLDNEHDDEIMADYWVDLGFVDGYSPVFYGDDEEDPIMV</sequence>
<organism evidence="1 2">
    <name type="scientific">Ambispora gerdemannii</name>
    <dbReference type="NCBI Taxonomy" id="144530"/>
    <lineage>
        <taxon>Eukaryota</taxon>
        <taxon>Fungi</taxon>
        <taxon>Fungi incertae sedis</taxon>
        <taxon>Mucoromycota</taxon>
        <taxon>Glomeromycotina</taxon>
        <taxon>Glomeromycetes</taxon>
        <taxon>Archaeosporales</taxon>
        <taxon>Ambisporaceae</taxon>
        <taxon>Ambispora</taxon>
    </lineage>
</organism>
<accession>A0A9N9AHZ7</accession>
<proteinExistence type="predicted"/>
<keyword evidence="2" id="KW-1185">Reference proteome</keyword>
<name>A0A9N9AHZ7_9GLOM</name>
<evidence type="ECO:0000313" key="2">
    <source>
        <dbReference type="Proteomes" id="UP000789831"/>
    </source>
</evidence>
<reference evidence="1" key="1">
    <citation type="submission" date="2021-06" db="EMBL/GenBank/DDBJ databases">
        <authorList>
            <person name="Kallberg Y."/>
            <person name="Tangrot J."/>
            <person name="Rosling A."/>
        </authorList>
    </citation>
    <scope>NUCLEOTIDE SEQUENCE</scope>
    <source>
        <strain evidence="1">MT106</strain>
    </source>
</reference>
<gene>
    <name evidence="1" type="ORF">AGERDE_LOCUS5707</name>
</gene>
<dbReference type="EMBL" id="CAJVPL010000804">
    <property type="protein sequence ID" value="CAG8530947.1"/>
    <property type="molecule type" value="Genomic_DNA"/>
</dbReference>
<evidence type="ECO:0000313" key="1">
    <source>
        <dbReference type="EMBL" id="CAG8530947.1"/>
    </source>
</evidence>
<protein>
    <submittedName>
        <fullName evidence="1">1122_t:CDS:1</fullName>
    </submittedName>
</protein>
<comment type="caution">
    <text evidence="1">The sequence shown here is derived from an EMBL/GenBank/DDBJ whole genome shotgun (WGS) entry which is preliminary data.</text>
</comment>
<dbReference type="AlphaFoldDB" id="A0A9N9AHZ7"/>